<proteinExistence type="predicted"/>
<dbReference type="AlphaFoldDB" id="A0A016STC8"/>
<dbReference type="Proteomes" id="UP000024635">
    <property type="component" value="Unassembled WGS sequence"/>
</dbReference>
<comment type="caution">
    <text evidence="1">The sequence shown here is derived from an EMBL/GenBank/DDBJ whole genome shotgun (WGS) entry which is preliminary data.</text>
</comment>
<keyword evidence="2" id="KW-1185">Reference proteome</keyword>
<protein>
    <submittedName>
        <fullName evidence="1">Uncharacterized protein</fullName>
    </submittedName>
</protein>
<accession>A0A016STC8</accession>
<name>A0A016STC8_9BILA</name>
<sequence length="70" mass="8016">MVLHLIGDYHSTCLFLLKRASCSLTSKQPAHLIFDSLLGPSYRPVSFAMQGIIRLFQRKQQTTRVEYSCL</sequence>
<dbReference type="EMBL" id="JARK01001516">
    <property type="protein sequence ID" value="EYB93661.1"/>
    <property type="molecule type" value="Genomic_DNA"/>
</dbReference>
<gene>
    <name evidence="1" type="primary">Acey_s0180.g815</name>
    <name evidence="1" type="ORF">Y032_0180g815</name>
</gene>
<organism evidence="1 2">
    <name type="scientific">Ancylostoma ceylanicum</name>
    <dbReference type="NCBI Taxonomy" id="53326"/>
    <lineage>
        <taxon>Eukaryota</taxon>
        <taxon>Metazoa</taxon>
        <taxon>Ecdysozoa</taxon>
        <taxon>Nematoda</taxon>
        <taxon>Chromadorea</taxon>
        <taxon>Rhabditida</taxon>
        <taxon>Rhabditina</taxon>
        <taxon>Rhabditomorpha</taxon>
        <taxon>Strongyloidea</taxon>
        <taxon>Ancylostomatidae</taxon>
        <taxon>Ancylostomatinae</taxon>
        <taxon>Ancylostoma</taxon>
    </lineage>
</organism>
<reference evidence="2" key="1">
    <citation type="journal article" date="2015" name="Nat. Genet.">
        <title>The genome and transcriptome of the zoonotic hookworm Ancylostoma ceylanicum identify infection-specific gene families.</title>
        <authorList>
            <person name="Schwarz E.M."/>
            <person name="Hu Y."/>
            <person name="Antoshechkin I."/>
            <person name="Miller M.M."/>
            <person name="Sternberg P.W."/>
            <person name="Aroian R.V."/>
        </authorList>
    </citation>
    <scope>NUCLEOTIDE SEQUENCE</scope>
    <source>
        <strain evidence="2">HY135</strain>
    </source>
</reference>
<evidence type="ECO:0000313" key="2">
    <source>
        <dbReference type="Proteomes" id="UP000024635"/>
    </source>
</evidence>
<evidence type="ECO:0000313" key="1">
    <source>
        <dbReference type="EMBL" id="EYB93661.1"/>
    </source>
</evidence>